<protein>
    <submittedName>
        <fullName evidence="1">Uncharacterized protein</fullName>
    </submittedName>
</protein>
<keyword evidence="2" id="KW-1185">Reference proteome</keyword>
<reference evidence="1" key="1">
    <citation type="submission" date="2020-11" db="EMBL/GenBank/DDBJ databases">
        <title>Nocardia NEAU-351.nov., a novel actinomycete isolated from the cow dung.</title>
        <authorList>
            <person name="Zhang X."/>
        </authorList>
    </citation>
    <scope>NUCLEOTIDE SEQUENCE</scope>
    <source>
        <strain evidence="1">NEAU-351</strain>
    </source>
</reference>
<dbReference type="Proteomes" id="UP000655751">
    <property type="component" value="Unassembled WGS sequence"/>
</dbReference>
<proteinExistence type="predicted"/>
<comment type="caution">
    <text evidence="1">The sequence shown here is derived from an EMBL/GenBank/DDBJ whole genome shotgun (WGS) entry which is preliminary data.</text>
</comment>
<evidence type="ECO:0000313" key="1">
    <source>
        <dbReference type="EMBL" id="MBH0780367.1"/>
    </source>
</evidence>
<dbReference type="RefSeq" id="WP_196152840.1">
    <property type="nucleotide sequence ID" value="NZ_JADMLG010000015.1"/>
</dbReference>
<name>A0A931N640_9NOCA</name>
<accession>A0A931N640</accession>
<dbReference type="AlphaFoldDB" id="A0A931N640"/>
<evidence type="ECO:0000313" key="2">
    <source>
        <dbReference type="Proteomes" id="UP000655751"/>
    </source>
</evidence>
<gene>
    <name evidence="1" type="ORF">IT779_29255</name>
</gene>
<organism evidence="1 2">
    <name type="scientific">Nocardia bovistercoris</name>
    <dbReference type="NCBI Taxonomy" id="2785916"/>
    <lineage>
        <taxon>Bacteria</taxon>
        <taxon>Bacillati</taxon>
        <taxon>Actinomycetota</taxon>
        <taxon>Actinomycetes</taxon>
        <taxon>Mycobacteriales</taxon>
        <taxon>Nocardiaceae</taxon>
        <taxon>Nocardia</taxon>
    </lineage>
</organism>
<dbReference type="EMBL" id="JADMLG010000015">
    <property type="protein sequence ID" value="MBH0780367.1"/>
    <property type="molecule type" value="Genomic_DNA"/>
</dbReference>
<sequence>MFKREKSVAQLSLFGAEDVQPCHWHQICGQFVLAAGHPACADCRREFGPLLQPLAAPTIPADPDPDIETPAAVEAGSDQTLARLRALLPGTTAPPTETPAEQRRNQRCWLCEERRTCTQIGGRWECRECQLVE</sequence>